<feature type="compositionally biased region" description="Polar residues" evidence="1">
    <location>
        <begin position="398"/>
        <end position="422"/>
    </location>
</feature>
<feature type="compositionally biased region" description="Low complexity" evidence="1">
    <location>
        <begin position="423"/>
        <end position="435"/>
    </location>
</feature>
<evidence type="ECO:0000313" key="3">
    <source>
        <dbReference type="Proteomes" id="UP000001876"/>
    </source>
</evidence>
<dbReference type="RefSeq" id="XP_003062479.1">
    <property type="nucleotide sequence ID" value="XM_003062433.1"/>
</dbReference>
<dbReference type="KEGG" id="mpp:MICPUCDRAFT_52399"/>
<feature type="compositionally biased region" description="Low complexity" evidence="1">
    <location>
        <begin position="318"/>
        <end position="351"/>
    </location>
</feature>
<name>C1N439_MICPC</name>
<feature type="compositionally biased region" description="Low complexity" evidence="1">
    <location>
        <begin position="450"/>
        <end position="461"/>
    </location>
</feature>
<feature type="region of interest" description="Disordered" evidence="1">
    <location>
        <begin position="318"/>
        <end position="359"/>
    </location>
</feature>
<dbReference type="AlphaFoldDB" id="C1N439"/>
<dbReference type="GeneID" id="9688166"/>
<proteinExistence type="predicted"/>
<reference evidence="2 3" key="1">
    <citation type="journal article" date="2009" name="Science">
        <title>Green evolution and dynamic adaptations revealed by genomes of the marine picoeukaryotes Micromonas.</title>
        <authorList>
            <person name="Worden A.Z."/>
            <person name="Lee J.H."/>
            <person name="Mock T."/>
            <person name="Rouze P."/>
            <person name="Simmons M.P."/>
            <person name="Aerts A.L."/>
            <person name="Allen A.E."/>
            <person name="Cuvelier M.L."/>
            <person name="Derelle E."/>
            <person name="Everett M.V."/>
            <person name="Foulon E."/>
            <person name="Grimwood J."/>
            <person name="Gundlach H."/>
            <person name="Henrissat B."/>
            <person name="Napoli C."/>
            <person name="McDonald S.M."/>
            <person name="Parker M.S."/>
            <person name="Rombauts S."/>
            <person name="Salamov A."/>
            <person name="Von Dassow P."/>
            <person name="Badger J.H."/>
            <person name="Coutinho P.M."/>
            <person name="Demir E."/>
            <person name="Dubchak I."/>
            <person name="Gentemann C."/>
            <person name="Eikrem W."/>
            <person name="Gready J.E."/>
            <person name="John U."/>
            <person name="Lanier W."/>
            <person name="Lindquist E.A."/>
            <person name="Lucas S."/>
            <person name="Mayer K.F."/>
            <person name="Moreau H."/>
            <person name="Not F."/>
            <person name="Otillar R."/>
            <person name="Panaud O."/>
            <person name="Pangilinan J."/>
            <person name="Paulsen I."/>
            <person name="Piegu B."/>
            <person name="Poliakov A."/>
            <person name="Robbens S."/>
            <person name="Schmutz J."/>
            <person name="Toulza E."/>
            <person name="Wyss T."/>
            <person name="Zelensky A."/>
            <person name="Zhou K."/>
            <person name="Armbrust E.V."/>
            <person name="Bhattacharya D."/>
            <person name="Goodenough U.W."/>
            <person name="Van de Peer Y."/>
            <person name="Grigoriev I.V."/>
        </authorList>
    </citation>
    <scope>NUCLEOTIDE SEQUENCE [LARGE SCALE GENOMIC DNA]</scope>
    <source>
        <strain evidence="2 3">CCMP1545</strain>
    </source>
</reference>
<feature type="compositionally biased region" description="Pro residues" evidence="1">
    <location>
        <begin position="76"/>
        <end position="96"/>
    </location>
</feature>
<dbReference type="Proteomes" id="UP000001876">
    <property type="component" value="Unassembled WGS sequence"/>
</dbReference>
<feature type="compositionally biased region" description="Low complexity" evidence="1">
    <location>
        <begin position="493"/>
        <end position="505"/>
    </location>
</feature>
<dbReference type="EMBL" id="GG663746">
    <property type="protein sequence ID" value="EEH53298.1"/>
    <property type="molecule type" value="Genomic_DNA"/>
</dbReference>
<feature type="compositionally biased region" description="Low complexity" evidence="1">
    <location>
        <begin position="535"/>
        <end position="551"/>
    </location>
</feature>
<accession>C1N439</accession>
<feature type="region of interest" description="Disordered" evidence="1">
    <location>
        <begin position="25"/>
        <end position="103"/>
    </location>
</feature>
<keyword evidence="3" id="KW-1185">Reference proteome</keyword>
<sequence length="562" mass="58467">MTLASEADAAGDFAWWIHDKLNAKNSARAPTPTPVGSPPERSPSAPTTPPPPGVLTPPHRRRSMTVVAAAVAANRPAPPPPPTPTPTTRPTRPPRPPRPRAAAVVDDDDRELRVAAERRRAIHAAIARGISGLASDADAHRAKVVKFERDVARNRLDAFTSEIRREIAATDAKIASLLESYRARVARLDDDIFTERARLRATQDAITLERLNPEKSSIETGASADIAKLLADANAIMNRVASFTVSRDALTWALAREDAEADADGGNDGCPVIRDLRSKRVALEKETRGPVAKALEVAVLVKEAAMRSVERDRAAAAAAATAAAPTPTRGARGRSRPGSGSSPSSSSPSASTRRRSTLEDVFGREFGSVTASSRWERSRVGILAKTKNRGGSGGGNESPRSPVTPAESSVATSSSGIPSSRGTAATTSTSSSSDDATLRVVVETPSEIVAAASTPRSSSASKPRNLWKHGRGELLPKVLTWNGIPVATPTPPRAGSAARGARASSKVSPLPPGKEEEDADAAAGSAKAKKKVKAAARVAGAAASASANANDDGAKSKSCVVM</sequence>
<gene>
    <name evidence="2" type="ORF">MICPUCDRAFT_52399</name>
</gene>
<protein>
    <submittedName>
        <fullName evidence="2">Predicted protein</fullName>
    </submittedName>
</protein>
<feature type="compositionally biased region" description="Pro residues" evidence="1">
    <location>
        <begin position="31"/>
        <end position="55"/>
    </location>
</feature>
<evidence type="ECO:0000313" key="2">
    <source>
        <dbReference type="EMBL" id="EEH53298.1"/>
    </source>
</evidence>
<organism evidence="3">
    <name type="scientific">Micromonas pusilla (strain CCMP1545)</name>
    <name type="common">Picoplanktonic green alga</name>
    <dbReference type="NCBI Taxonomy" id="564608"/>
    <lineage>
        <taxon>Eukaryota</taxon>
        <taxon>Viridiplantae</taxon>
        <taxon>Chlorophyta</taxon>
        <taxon>Mamiellophyceae</taxon>
        <taxon>Mamiellales</taxon>
        <taxon>Mamiellaceae</taxon>
        <taxon>Micromonas</taxon>
    </lineage>
</organism>
<feature type="region of interest" description="Disordered" evidence="1">
    <location>
        <begin position="486"/>
        <end position="562"/>
    </location>
</feature>
<feature type="compositionally biased region" description="Low complexity" evidence="1">
    <location>
        <begin position="64"/>
        <end position="75"/>
    </location>
</feature>
<evidence type="ECO:0000256" key="1">
    <source>
        <dbReference type="SAM" id="MobiDB-lite"/>
    </source>
</evidence>
<feature type="region of interest" description="Disordered" evidence="1">
    <location>
        <begin position="382"/>
        <end position="468"/>
    </location>
</feature>